<protein>
    <submittedName>
        <fullName evidence="1">Uncharacterized protein</fullName>
    </submittedName>
</protein>
<evidence type="ECO:0000313" key="1">
    <source>
        <dbReference type="EMBL" id="KAJ6432492.1"/>
    </source>
</evidence>
<dbReference type="EMBL" id="JAPFFJ010000003">
    <property type="protein sequence ID" value="KAJ6432492.1"/>
    <property type="molecule type" value="Genomic_DNA"/>
</dbReference>
<keyword evidence="2" id="KW-1185">Reference proteome</keyword>
<name>A0AAD6PJC7_9ROSI</name>
<evidence type="ECO:0000313" key="2">
    <source>
        <dbReference type="Proteomes" id="UP001162972"/>
    </source>
</evidence>
<dbReference type="AlphaFoldDB" id="A0AAD6PJC7"/>
<comment type="caution">
    <text evidence="1">The sequence shown here is derived from an EMBL/GenBank/DDBJ whole genome shotgun (WGS) entry which is preliminary data.</text>
</comment>
<dbReference type="Proteomes" id="UP001162972">
    <property type="component" value="Chromosome 10"/>
</dbReference>
<gene>
    <name evidence="1" type="ORF">OIU84_019683</name>
</gene>
<organism evidence="1 2">
    <name type="scientific">Salix udensis</name>
    <dbReference type="NCBI Taxonomy" id="889485"/>
    <lineage>
        <taxon>Eukaryota</taxon>
        <taxon>Viridiplantae</taxon>
        <taxon>Streptophyta</taxon>
        <taxon>Embryophyta</taxon>
        <taxon>Tracheophyta</taxon>
        <taxon>Spermatophyta</taxon>
        <taxon>Magnoliopsida</taxon>
        <taxon>eudicotyledons</taxon>
        <taxon>Gunneridae</taxon>
        <taxon>Pentapetalae</taxon>
        <taxon>rosids</taxon>
        <taxon>fabids</taxon>
        <taxon>Malpighiales</taxon>
        <taxon>Salicaceae</taxon>
        <taxon>Saliceae</taxon>
        <taxon>Salix</taxon>
    </lineage>
</organism>
<accession>A0AAD6PJC7</accession>
<sequence length="101" mass="10903">MKKSSEPPGNWKVHPSFGIPRLLSSNKLSGASGRPDLFLPLSLSLMASNTLLPISDFDTFDSVLRLRTLAAFSLSLAVRGDLFGLDFVTAEAVETLEPPEV</sequence>
<reference evidence="1 2" key="1">
    <citation type="journal article" date="2023" name="Int. J. Mol. Sci.">
        <title>De Novo Assembly and Annotation of 11 Diverse Shrub Willow (Salix) Genomes Reveals Novel Gene Organization in Sex-Linked Regions.</title>
        <authorList>
            <person name="Hyden B."/>
            <person name="Feng K."/>
            <person name="Yates T.B."/>
            <person name="Jawdy S."/>
            <person name="Cereghino C."/>
            <person name="Smart L.B."/>
            <person name="Muchero W."/>
        </authorList>
    </citation>
    <scope>NUCLEOTIDE SEQUENCE [LARGE SCALE GENOMIC DNA]</scope>
    <source>
        <tissue evidence="1">Shoot tip</tissue>
    </source>
</reference>
<proteinExistence type="predicted"/>